<evidence type="ECO:0000256" key="7">
    <source>
        <dbReference type="RuleBase" id="RU004168"/>
    </source>
</evidence>
<feature type="active site" evidence="5">
    <location>
        <position position="36"/>
    </location>
</feature>
<dbReference type="PROSITE" id="PS00151">
    <property type="entry name" value="ACYLPHOSPHATASE_2"/>
    <property type="match status" value="1"/>
</dbReference>
<dbReference type="InterPro" id="IPR020456">
    <property type="entry name" value="Acylphosphatase"/>
</dbReference>
<dbReference type="Pfam" id="PF00708">
    <property type="entry name" value="Acylphosphatase"/>
    <property type="match status" value="1"/>
</dbReference>
<evidence type="ECO:0000256" key="6">
    <source>
        <dbReference type="RuleBase" id="RU000553"/>
    </source>
</evidence>
<dbReference type="SUPFAM" id="SSF54975">
    <property type="entry name" value="Acylphosphatase/BLUF domain-like"/>
    <property type="match status" value="1"/>
</dbReference>
<dbReference type="InterPro" id="IPR017968">
    <property type="entry name" value="Acylphosphatase_CS"/>
</dbReference>
<proteinExistence type="inferred from homology"/>
<comment type="similarity">
    <text evidence="1 7">Belongs to the acylphosphatase family.</text>
</comment>
<keyword evidence="5 6" id="KW-0378">Hydrolase</keyword>
<evidence type="ECO:0000313" key="10">
    <source>
        <dbReference type="Proteomes" id="UP001596036"/>
    </source>
</evidence>
<dbReference type="EC" id="3.6.1.7" evidence="2 5"/>
<name>A0ABW0SMY4_9GAMM</name>
<evidence type="ECO:0000256" key="5">
    <source>
        <dbReference type="PROSITE-ProRule" id="PRU00520"/>
    </source>
</evidence>
<reference evidence="10" key="1">
    <citation type="journal article" date="2019" name="Int. J. Syst. Evol. Microbiol.">
        <title>The Global Catalogue of Microorganisms (GCM) 10K type strain sequencing project: providing services to taxonomists for standard genome sequencing and annotation.</title>
        <authorList>
            <consortium name="The Broad Institute Genomics Platform"/>
            <consortium name="The Broad Institute Genome Sequencing Center for Infectious Disease"/>
            <person name="Wu L."/>
            <person name="Ma J."/>
        </authorList>
    </citation>
    <scope>NUCLEOTIDE SEQUENCE [LARGE SCALE GENOMIC DNA]</scope>
    <source>
        <strain evidence="10">KACC 11407</strain>
    </source>
</reference>
<dbReference type="PROSITE" id="PS51160">
    <property type="entry name" value="ACYLPHOSPHATASE_3"/>
    <property type="match status" value="1"/>
</dbReference>
<dbReference type="Proteomes" id="UP001596036">
    <property type="component" value="Unassembled WGS sequence"/>
</dbReference>
<protein>
    <recommendedName>
        <fullName evidence="3 5">Acylphosphatase</fullName>
        <ecNumber evidence="2 5">3.6.1.7</ecNumber>
    </recommendedName>
</protein>
<sequence length="89" mass="9925">MKTVRFLVGGKVQGVWFRASTRDRAVGLQLRGFARNLADGRVEVLASGEDDAVETLAQWLHYGPPQARVDELERIEADEDPGLDGFEIR</sequence>
<feature type="active site" evidence="5">
    <location>
        <position position="18"/>
    </location>
</feature>
<gene>
    <name evidence="9" type="ORF">ACFPN1_07875</name>
</gene>
<dbReference type="PROSITE" id="PS00150">
    <property type="entry name" value="ACYLPHOSPHATASE_1"/>
    <property type="match status" value="1"/>
</dbReference>
<dbReference type="Gene3D" id="3.30.70.100">
    <property type="match status" value="1"/>
</dbReference>
<dbReference type="PANTHER" id="PTHR47268:SF4">
    <property type="entry name" value="ACYLPHOSPHATASE"/>
    <property type="match status" value="1"/>
</dbReference>
<organism evidence="9 10">
    <name type="scientific">Lysobacter yangpyeongensis</name>
    <dbReference type="NCBI Taxonomy" id="346182"/>
    <lineage>
        <taxon>Bacteria</taxon>
        <taxon>Pseudomonadati</taxon>
        <taxon>Pseudomonadota</taxon>
        <taxon>Gammaproteobacteria</taxon>
        <taxon>Lysobacterales</taxon>
        <taxon>Lysobacteraceae</taxon>
        <taxon>Lysobacter</taxon>
    </lineage>
</organism>
<comment type="caution">
    <text evidence="9">The sequence shown here is derived from an EMBL/GenBank/DDBJ whole genome shotgun (WGS) entry which is preliminary data.</text>
</comment>
<dbReference type="EMBL" id="JBHSNM010000002">
    <property type="protein sequence ID" value="MFC5569975.1"/>
    <property type="molecule type" value="Genomic_DNA"/>
</dbReference>
<evidence type="ECO:0000259" key="8">
    <source>
        <dbReference type="PROSITE" id="PS51160"/>
    </source>
</evidence>
<feature type="domain" description="Acylphosphatase-like" evidence="8">
    <location>
        <begin position="3"/>
        <end position="89"/>
    </location>
</feature>
<keyword evidence="10" id="KW-1185">Reference proteome</keyword>
<comment type="catalytic activity">
    <reaction evidence="4 5 6">
        <text>an acyl phosphate + H2O = a carboxylate + phosphate + H(+)</text>
        <dbReference type="Rhea" id="RHEA:14965"/>
        <dbReference type="ChEBI" id="CHEBI:15377"/>
        <dbReference type="ChEBI" id="CHEBI:15378"/>
        <dbReference type="ChEBI" id="CHEBI:29067"/>
        <dbReference type="ChEBI" id="CHEBI:43474"/>
        <dbReference type="ChEBI" id="CHEBI:59918"/>
        <dbReference type="EC" id="3.6.1.7"/>
    </reaction>
</comment>
<dbReference type="InterPro" id="IPR036046">
    <property type="entry name" value="Acylphosphatase-like_dom_sf"/>
</dbReference>
<evidence type="ECO:0000313" key="9">
    <source>
        <dbReference type="EMBL" id="MFC5569975.1"/>
    </source>
</evidence>
<dbReference type="InterPro" id="IPR001792">
    <property type="entry name" value="Acylphosphatase-like_dom"/>
</dbReference>
<evidence type="ECO:0000256" key="1">
    <source>
        <dbReference type="ARBA" id="ARBA00005614"/>
    </source>
</evidence>
<evidence type="ECO:0000256" key="2">
    <source>
        <dbReference type="ARBA" id="ARBA00012150"/>
    </source>
</evidence>
<evidence type="ECO:0000256" key="3">
    <source>
        <dbReference type="ARBA" id="ARBA00015991"/>
    </source>
</evidence>
<accession>A0ABW0SMY4</accession>
<dbReference type="PANTHER" id="PTHR47268">
    <property type="entry name" value="ACYLPHOSPHATASE"/>
    <property type="match status" value="1"/>
</dbReference>
<dbReference type="RefSeq" id="WP_386754304.1">
    <property type="nucleotide sequence ID" value="NZ_JBHSNM010000002.1"/>
</dbReference>
<evidence type="ECO:0000256" key="4">
    <source>
        <dbReference type="ARBA" id="ARBA00047645"/>
    </source>
</evidence>